<dbReference type="AlphaFoldDB" id="L0KY86"/>
<dbReference type="Proteomes" id="UP000010866">
    <property type="component" value="Chromosome"/>
</dbReference>
<dbReference type="PANTHER" id="PTHR33269">
    <property type="entry name" value="NADH-UBIQUINONE OXIDOREDUCTASE CHAIN 6"/>
    <property type="match status" value="1"/>
</dbReference>
<reference evidence="3" key="1">
    <citation type="submission" date="2012-02" db="EMBL/GenBank/DDBJ databases">
        <title>Complete sequence of chromosome of Methanomethylovorans hollandica DSM 15978.</title>
        <authorList>
            <person name="Lucas S."/>
            <person name="Copeland A."/>
            <person name="Lapidus A."/>
            <person name="Glavina del Rio T."/>
            <person name="Dalin E."/>
            <person name="Tice H."/>
            <person name="Bruce D."/>
            <person name="Goodwin L."/>
            <person name="Pitluck S."/>
            <person name="Peters L."/>
            <person name="Mikhailova N."/>
            <person name="Held B."/>
            <person name="Kyrpides N."/>
            <person name="Mavromatis K."/>
            <person name="Ivanova N."/>
            <person name="Brettin T."/>
            <person name="Detter J.C."/>
            <person name="Han C."/>
            <person name="Larimer F."/>
            <person name="Land M."/>
            <person name="Hauser L."/>
            <person name="Markowitz V."/>
            <person name="Cheng J.-F."/>
            <person name="Hugenholtz P."/>
            <person name="Woyke T."/>
            <person name="Wu D."/>
            <person name="Spring S."/>
            <person name="Schroeder M."/>
            <person name="Brambilla E."/>
            <person name="Klenk H.-P."/>
            <person name="Eisen J.A."/>
        </authorList>
    </citation>
    <scope>NUCLEOTIDE SEQUENCE [LARGE SCALE GENOMIC DNA]</scope>
    <source>
        <strain evidence="3">DSM 15978 / NBRC 107637 / DMS1</strain>
    </source>
</reference>
<dbReference type="KEGG" id="mhz:Metho_1448"/>
<dbReference type="Pfam" id="PF00499">
    <property type="entry name" value="Oxidored_q3"/>
    <property type="match status" value="1"/>
</dbReference>
<feature type="transmembrane region" description="Helical" evidence="1">
    <location>
        <begin position="12"/>
        <end position="32"/>
    </location>
</feature>
<gene>
    <name evidence="2" type="ordered locus">Metho_1448</name>
</gene>
<dbReference type="Gene3D" id="1.20.120.1200">
    <property type="entry name" value="NADH-ubiquinone/plastoquinone oxidoreductase chain 6, subunit NuoJ"/>
    <property type="match status" value="1"/>
</dbReference>
<dbReference type="InterPro" id="IPR042106">
    <property type="entry name" value="Nuo/plastoQ_OxRdtase_6_NuoJ"/>
</dbReference>
<keyword evidence="1" id="KW-0472">Membrane</keyword>
<dbReference type="RefSeq" id="WP_015324820.1">
    <property type="nucleotide sequence ID" value="NC_019977.1"/>
</dbReference>
<evidence type="ECO:0000256" key="1">
    <source>
        <dbReference type="SAM" id="Phobius"/>
    </source>
</evidence>
<evidence type="ECO:0000313" key="2">
    <source>
        <dbReference type="EMBL" id="AGB49655.1"/>
    </source>
</evidence>
<keyword evidence="1" id="KW-0812">Transmembrane</keyword>
<accession>L0KY86</accession>
<proteinExistence type="predicted"/>
<dbReference type="STRING" id="867904.Metho_1448"/>
<feature type="transmembrane region" description="Helical" evidence="1">
    <location>
        <begin position="39"/>
        <end position="56"/>
    </location>
</feature>
<evidence type="ECO:0000313" key="3">
    <source>
        <dbReference type="Proteomes" id="UP000010866"/>
    </source>
</evidence>
<dbReference type="GO" id="GO:0008137">
    <property type="term" value="F:NADH dehydrogenase (ubiquinone) activity"/>
    <property type="evidence" value="ECO:0007669"/>
    <property type="project" value="InterPro"/>
</dbReference>
<dbReference type="EMBL" id="CP003362">
    <property type="protein sequence ID" value="AGB49655.1"/>
    <property type="molecule type" value="Genomic_DNA"/>
</dbReference>
<dbReference type="PANTHER" id="PTHR33269:SF17">
    <property type="entry name" value="NADH-UBIQUINONE OXIDOREDUCTASE CHAIN 6"/>
    <property type="match status" value="1"/>
</dbReference>
<name>L0KY86_METHD</name>
<sequence precursor="true">MDTSIIADVLEIIVFAVMALLAISFALLVVTAKDIVRSALSLIAVMFVVAGLYILLNAQFLGVIQVLVYVGAIGVLILFAVMLTKKQFGSDKDAE</sequence>
<dbReference type="NCBIfam" id="NF005025">
    <property type="entry name" value="PRK06433.1-5"/>
    <property type="match status" value="1"/>
</dbReference>
<keyword evidence="3" id="KW-1185">Reference proteome</keyword>
<protein>
    <submittedName>
        <fullName evidence="2">NADH:ubiquinone oxidoreductase subunit 6 (Chain J)</fullName>
    </submittedName>
</protein>
<dbReference type="OrthoDB" id="147035at2157"/>
<dbReference type="GeneID" id="80458398"/>
<feature type="transmembrane region" description="Helical" evidence="1">
    <location>
        <begin position="62"/>
        <end position="83"/>
    </location>
</feature>
<organism evidence="2 3">
    <name type="scientific">Methanomethylovorans hollandica (strain DSM 15978 / NBRC 107637 / DMS1)</name>
    <dbReference type="NCBI Taxonomy" id="867904"/>
    <lineage>
        <taxon>Archaea</taxon>
        <taxon>Methanobacteriati</taxon>
        <taxon>Methanobacteriota</taxon>
        <taxon>Stenosarchaea group</taxon>
        <taxon>Methanomicrobia</taxon>
        <taxon>Methanosarcinales</taxon>
        <taxon>Methanosarcinaceae</taxon>
        <taxon>Methanomethylovorans</taxon>
    </lineage>
</organism>
<keyword evidence="2" id="KW-0830">Ubiquinone</keyword>
<dbReference type="InterPro" id="IPR001457">
    <property type="entry name" value="NADH_UbQ/plastoQ_OxRdtase_su6"/>
</dbReference>
<dbReference type="HOGENOM" id="CLU_170071_2_0_2"/>
<keyword evidence="1" id="KW-1133">Transmembrane helix</keyword>